<keyword evidence="2" id="KW-0805">Transcription regulation</keyword>
<dbReference type="Gene3D" id="3.40.190.290">
    <property type="match status" value="1"/>
</dbReference>
<evidence type="ECO:0000313" key="7">
    <source>
        <dbReference type="Proteomes" id="UP001156694"/>
    </source>
</evidence>
<evidence type="ECO:0000256" key="1">
    <source>
        <dbReference type="ARBA" id="ARBA00009437"/>
    </source>
</evidence>
<evidence type="ECO:0000256" key="3">
    <source>
        <dbReference type="ARBA" id="ARBA00023125"/>
    </source>
</evidence>
<evidence type="ECO:0000259" key="5">
    <source>
        <dbReference type="PROSITE" id="PS50931"/>
    </source>
</evidence>
<evidence type="ECO:0000313" key="6">
    <source>
        <dbReference type="EMBL" id="GLQ34246.1"/>
    </source>
</evidence>
<evidence type="ECO:0000256" key="4">
    <source>
        <dbReference type="ARBA" id="ARBA00023163"/>
    </source>
</evidence>
<dbReference type="Pfam" id="PF03466">
    <property type="entry name" value="LysR_substrate"/>
    <property type="match status" value="1"/>
</dbReference>
<comment type="caution">
    <text evidence="6">The sequence shown here is derived from an EMBL/GenBank/DDBJ whole genome shotgun (WGS) entry which is preliminary data.</text>
</comment>
<dbReference type="Proteomes" id="UP001156694">
    <property type="component" value="Unassembled WGS sequence"/>
</dbReference>
<protein>
    <submittedName>
        <fullName evidence="6">LysR family transcriptional regulator</fullName>
    </submittedName>
</protein>
<dbReference type="InterPro" id="IPR058163">
    <property type="entry name" value="LysR-type_TF_proteobact-type"/>
</dbReference>
<dbReference type="InterPro" id="IPR000847">
    <property type="entry name" value="LysR_HTH_N"/>
</dbReference>
<dbReference type="InterPro" id="IPR005119">
    <property type="entry name" value="LysR_subst-bd"/>
</dbReference>
<dbReference type="PANTHER" id="PTHR30537:SF66">
    <property type="entry name" value="IRON-REGULATED VIRULENCE REGULATORY PROTEIN IRGB"/>
    <property type="match status" value="1"/>
</dbReference>
<dbReference type="SUPFAM" id="SSF53850">
    <property type="entry name" value="Periplasmic binding protein-like II"/>
    <property type="match status" value="1"/>
</dbReference>
<dbReference type="Pfam" id="PF00126">
    <property type="entry name" value="HTH_1"/>
    <property type="match status" value="1"/>
</dbReference>
<gene>
    <name evidence="6" type="ORF">GCM10007939_05290</name>
</gene>
<dbReference type="PROSITE" id="PS50931">
    <property type="entry name" value="HTH_LYSR"/>
    <property type="match status" value="1"/>
</dbReference>
<accession>A0ABQ5VS99</accession>
<dbReference type="SUPFAM" id="SSF46785">
    <property type="entry name" value="Winged helix' DNA-binding domain"/>
    <property type="match status" value="1"/>
</dbReference>
<dbReference type="Gene3D" id="1.10.10.10">
    <property type="entry name" value="Winged helix-like DNA-binding domain superfamily/Winged helix DNA-binding domain"/>
    <property type="match status" value="1"/>
</dbReference>
<dbReference type="CDD" id="cd08422">
    <property type="entry name" value="PBP2_CrgA_like"/>
    <property type="match status" value="1"/>
</dbReference>
<keyword evidence="7" id="KW-1185">Reference proteome</keyword>
<dbReference type="RefSeq" id="WP_284375952.1">
    <property type="nucleotide sequence ID" value="NZ_BSNN01000002.1"/>
</dbReference>
<dbReference type="EMBL" id="BSNN01000002">
    <property type="protein sequence ID" value="GLQ34246.1"/>
    <property type="molecule type" value="Genomic_DNA"/>
</dbReference>
<name>A0ABQ5VS99_9RHOB</name>
<proteinExistence type="inferred from homology"/>
<dbReference type="InterPro" id="IPR036388">
    <property type="entry name" value="WH-like_DNA-bd_sf"/>
</dbReference>
<evidence type="ECO:0000256" key="2">
    <source>
        <dbReference type="ARBA" id="ARBA00023015"/>
    </source>
</evidence>
<dbReference type="PANTHER" id="PTHR30537">
    <property type="entry name" value="HTH-TYPE TRANSCRIPTIONAL REGULATOR"/>
    <property type="match status" value="1"/>
</dbReference>
<dbReference type="InterPro" id="IPR036390">
    <property type="entry name" value="WH_DNA-bd_sf"/>
</dbReference>
<comment type="similarity">
    <text evidence="1">Belongs to the LysR transcriptional regulatory family.</text>
</comment>
<feature type="domain" description="HTH lysR-type" evidence="5">
    <location>
        <begin position="1"/>
        <end position="59"/>
    </location>
</feature>
<sequence>MDRIDLMSTYVAVANAGSFTGAAHRLGMTPQLVSKYVRALEDQLDAQLFIRSTRSVRLTQTGAAYLEKCTQLLEDFDELAAAVRNDHRAPQGHLTIAAPTTYGEIFLADALADFAQTYPKVQIDLRLSDRYASLLDDGIDVAIRIGQLEDSSFVASKLSQTRLTYCASPHYIATQGAPQKPKDLLDHSCIIDSNFRPGASWPFSGQQGALRIDVDGRLRANSASVARRFALKDCGILLSPEYVIADDLKTGRLVPVLERYWPETLGIFAVYLENRHLSAKVRVFVDFMRSRLR</sequence>
<organism evidence="6 7">
    <name type="scientific">Amylibacter marinus</name>
    <dbReference type="NCBI Taxonomy" id="1475483"/>
    <lineage>
        <taxon>Bacteria</taxon>
        <taxon>Pseudomonadati</taxon>
        <taxon>Pseudomonadota</taxon>
        <taxon>Alphaproteobacteria</taxon>
        <taxon>Rhodobacterales</taxon>
        <taxon>Paracoccaceae</taxon>
        <taxon>Amylibacter</taxon>
    </lineage>
</organism>
<reference evidence="7" key="1">
    <citation type="journal article" date="2019" name="Int. J. Syst. Evol. Microbiol.">
        <title>The Global Catalogue of Microorganisms (GCM) 10K type strain sequencing project: providing services to taxonomists for standard genome sequencing and annotation.</title>
        <authorList>
            <consortium name="The Broad Institute Genomics Platform"/>
            <consortium name="The Broad Institute Genome Sequencing Center for Infectious Disease"/>
            <person name="Wu L."/>
            <person name="Ma J."/>
        </authorList>
    </citation>
    <scope>NUCLEOTIDE SEQUENCE [LARGE SCALE GENOMIC DNA]</scope>
    <source>
        <strain evidence="7">NBRC 110140</strain>
    </source>
</reference>
<keyword evidence="4" id="KW-0804">Transcription</keyword>
<keyword evidence="3" id="KW-0238">DNA-binding</keyword>